<accession>A0A150PTB1</accession>
<dbReference type="AlphaFoldDB" id="A0A150PTB1"/>
<dbReference type="EMBL" id="JELY01000559">
    <property type="protein sequence ID" value="KYF58955.1"/>
    <property type="molecule type" value="Genomic_DNA"/>
</dbReference>
<reference evidence="2 3" key="1">
    <citation type="submission" date="2014-02" db="EMBL/GenBank/DDBJ databases">
        <title>The small core and large imbalanced accessory genome model reveals a collaborative survival strategy of Sorangium cellulosum strains in nature.</title>
        <authorList>
            <person name="Han K."/>
            <person name="Peng R."/>
            <person name="Blom J."/>
            <person name="Li Y.-Z."/>
        </authorList>
    </citation>
    <scope>NUCLEOTIDE SEQUENCE [LARGE SCALE GENOMIC DNA]</scope>
    <source>
        <strain evidence="2 3">So0157-25</strain>
    </source>
</reference>
<feature type="region of interest" description="Disordered" evidence="1">
    <location>
        <begin position="1"/>
        <end position="20"/>
    </location>
</feature>
<sequence length="67" mass="6955">MVNHLPGTPRAAPELVSHPVSTPPGILGLAVPIARDLGDPGDDPAMRETAARVAPCRLEGIALPSRR</sequence>
<proteinExistence type="predicted"/>
<protein>
    <submittedName>
        <fullName evidence="2">Uncharacterized protein</fullName>
    </submittedName>
</protein>
<evidence type="ECO:0000256" key="1">
    <source>
        <dbReference type="SAM" id="MobiDB-lite"/>
    </source>
</evidence>
<organism evidence="2 3">
    <name type="scientific">Sorangium cellulosum</name>
    <name type="common">Polyangium cellulosum</name>
    <dbReference type="NCBI Taxonomy" id="56"/>
    <lineage>
        <taxon>Bacteria</taxon>
        <taxon>Pseudomonadati</taxon>
        <taxon>Myxococcota</taxon>
        <taxon>Polyangia</taxon>
        <taxon>Polyangiales</taxon>
        <taxon>Polyangiaceae</taxon>
        <taxon>Sorangium</taxon>
    </lineage>
</organism>
<evidence type="ECO:0000313" key="3">
    <source>
        <dbReference type="Proteomes" id="UP000075420"/>
    </source>
</evidence>
<name>A0A150PTB1_SORCE</name>
<dbReference type="Proteomes" id="UP000075420">
    <property type="component" value="Unassembled WGS sequence"/>
</dbReference>
<gene>
    <name evidence="2" type="ORF">BE08_14980</name>
</gene>
<comment type="caution">
    <text evidence="2">The sequence shown here is derived from an EMBL/GenBank/DDBJ whole genome shotgun (WGS) entry which is preliminary data.</text>
</comment>
<evidence type="ECO:0000313" key="2">
    <source>
        <dbReference type="EMBL" id="KYF58955.1"/>
    </source>
</evidence>